<gene>
    <name evidence="3" type="ORF">VXS06_14750</name>
</gene>
<comment type="caution">
    <text evidence="3">The sequence shown here is derived from an EMBL/GenBank/DDBJ whole genome shotgun (WGS) entry which is preliminary data.</text>
</comment>
<evidence type="ECO:0000259" key="1">
    <source>
        <dbReference type="Pfam" id="PF06406"/>
    </source>
</evidence>
<dbReference type="InterPro" id="IPR043129">
    <property type="entry name" value="ATPase_NBD"/>
</dbReference>
<keyword evidence="4" id="KW-1185">Reference proteome</keyword>
<proteinExistence type="predicted"/>
<evidence type="ECO:0000313" key="4">
    <source>
        <dbReference type="Proteomes" id="UP001306119"/>
    </source>
</evidence>
<dbReference type="InterPro" id="IPR009440">
    <property type="entry name" value="ParM/StbA_N"/>
</dbReference>
<reference evidence="3 4" key="1">
    <citation type="submission" date="2024-01" db="EMBL/GenBank/DDBJ databases">
        <title>Active colonisers of the gastrointestinal tract of Atlantic salmon farmed in a warm water region.</title>
        <authorList>
            <person name="Bowman J.P."/>
        </authorList>
    </citation>
    <scope>NUCLEOTIDE SEQUENCE [LARGE SCALE GENOMIC DNA]</scope>
    <source>
        <strain evidence="3 4">S3MW1</strain>
    </source>
</reference>
<organism evidence="3 4">
    <name type="scientific">Photobacterium toruni</name>
    <dbReference type="NCBI Taxonomy" id="1935446"/>
    <lineage>
        <taxon>Bacteria</taxon>
        <taxon>Pseudomonadati</taxon>
        <taxon>Pseudomonadota</taxon>
        <taxon>Gammaproteobacteria</taxon>
        <taxon>Vibrionales</taxon>
        <taxon>Vibrionaceae</taxon>
        <taxon>Photobacterium</taxon>
    </lineage>
</organism>
<dbReference type="RefSeq" id="WP_327775324.1">
    <property type="nucleotide sequence ID" value="NZ_JAYXUG010000013.1"/>
</dbReference>
<evidence type="ECO:0000259" key="2">
    <source>
        <dbReference type="Pfam" id="PF21522"/>
    </source>
</evidence>
<dbReference type="Proteomes" id="UP001306119">
    <property type="component" value="Unassembled WGS sequence"/>
</dbReference>
<dbReference type="Gene3D" id="3.30.420.40">
    <property type="match status" value="2"/>
</dbReference>
<name>A0ABU6L9P0_9GAMM</name>
<feature type="domain" description="Actin homologue MreB-like C-terminal" evidence="2">
    <location>
        <begin position="186"/>
        <end position="316"/>
    </location>
</feature>
<dbReference type="CDD" id="cd24022">
    <property type="entry name" value="ASKHA_NBD_ParM_R1-like"/>
    <property type="match status" value="1"/>
</dbReference>
<dbReference type="Pfam" id="PF06406">
    <property type="entry name" value="StbA_N"/>
    <property type="match status" value="1"/>
</dbReference>
<dbReference type="SUPFAM" id="SSF53067">
    <property type="entry name" value="Actin-like ATPase domain"/>
    <property type="match status" value="2"/>
</dbReference>
<dbReference type="InterPro" id="IPR049067">
    <property type="entry name" value="MreB-like_C"/>
</dbReference>
<protein>
    <submittedName>
        <fullName evidence="3">ParM/StbA family protein</fullName>
    </submittedName>
</protein>
<evidence type="ECO:0000313" key="3">
    <source>
        <dbReference type="EMBL" id="MEC6833024.1"/>
    </source>
</evidence>
<feature type="domain" description="Plasmid segregation protein ParM/StbA N-terminal" evidence="1">
    <location>
        <begin position="9"/>
        <end position="164"/>
    </location>
</feature>
<dbReference type="InterPro" id="IPR056367">
    <property type="entry name" value="ASKHA_NBD_ParM_R1-like"/>
</dbReference>
<dbReference type="Pfam" id="PF21522">
    <property type="entry name" value="MreB-like_C"/>
    <property type="match status" value="1"/>
</dbReference>
<sequence length="372" mass="41002">MSNQHPVLMAIDDGSGNIATRLLKGNGEAFETKTISCIVDKVLPALDSGISSEAWETNGKQFTVVKTSTDSLNTCSKDYQLSDMNRVLVHNAIATTVGEHPVYLGVTLPTEQFYNRGSDDIINSSRIEAKRQNIMIECNNVSGMYPKANIVGVKVYPEAIPAYVYCSVNDDGSANAAYPEEHTTLIIDLGRYTCDLAIISTGYAVTDYMTTDHGVQKLVDKFKVLLQQNSKELGLSDISAFSQTYVDQVIDLGYIGSTLETPNAIAARKDVTHLVQQAKEYLNELVLADAMALCKNDFSMLTRIVFVGGGANWLNELSQQWFHTVDIPTNPEMAVVRGTHKMLINSQEKIFKELGLDVQQEEQLTLVENEAK</sequence>
<dbReference type="EMBL" id="JAYXUG010000013">
    <property type="protein sequence ID" value="MEC6833024.1"/>
    <property type="molecule type" value="Genomic_DNA"/>
</dbReference>
<accession>A0ABU6L9P0</accession>